<feature type="compositionally biased region" description="Basic and acidic residues" evidence="1">
    <location>
        <begin position="34"/>
        <end position="43"/>
    </location>
</feature>
<proteinExistence type="predicted"/>
<dbReference type="EMBL" id="BTGU01009880">
    <property type="protein sequence ID" value="GMN29260.1"/>
    <property type="molecule type" value="Genomic_DNA"/>
</dbReference>
<evidence type="ECO:0000313" key="3">
    <source>
        <dbReference type="EMBL" id="GMN29270.1"/>
    </source>
</evidence>
<dbReference type="EMBL" id="BTGU01009881">
    <property type="protein sequence ID" value="GMN29270.1"/>
    <property type="molecule type" value="Genomic_DNA"/>
</dbReference>
<evidence type="ECO:0000313" key="2">
    <source>
        <dbReference type="EMBL" id="GMN29260.1"/>
    </source>
</evidence>
<dbReference type="EMBL" id="BTGU01009882">
    <property type="protein sequence ID" value="GMN29280.1"/>
    <property type="molecule type" value="Genomic_DNA"/>
</dbReference>
<dbReference type="Proteomes" id="UP001187192">
    <property type="component" value="Unassembled WGS sequence"/>
</dbReference>
<sequence length="53" mass="5833">MEVATAVAEKGERVYSGGEATVWEKKREWKAAASPEIKREGKVTARSAGGRRR</sequence>
<gene>
    <name evidence="2" type="ORF">TIFTF001_051712</name>
    <name evidence="3" type="ORF">TIFTF001_051713</name>
    <name evidence="4" type="ORF">TIFTF001_051714</name>
    <name evidence="5" type="ORF">TIFTF001_051715</name>
</gene>
<organism evidence="4 6">
    <name type="scientific">Ficus carica</name>
    <name type="common">Common fig</name>
    <dbReference type="NCBI Taxonomy" id="3494"/>
    <lineage>
        <taxon>Eukaryota</taxon>
        <taxon>Viridiplantae</taxon>
        <taxon>Streptophyta</taxon>
        <taxon>Embryophyta</taxon>
        <taxon>Tracheophyta</taxon>
        <taxon>Spermatophyta</taxon>
        <taxon>Magnoliopsida</taxon>
        <taxon>eudicotyledons</taxon>
        <taxon>Gunneridae</taxon>
        <taxon>Pentapetalae</taxon>
        <taxon>rosids</taxon>
        <taxon>fabids</taxon>
        <taxon>Rosales</taxon>
        <taxon>Moraceae</taxon>
        <taxon>Ficeae</taxon>
        <taxon>Ficus</taxon>
    </lineage>
</organism>
<dbReference type="EMBL" id="BTGU01009883">
    <property type="protein sequence ID" value="GMN29293.1"/>
    <property type="molecule type" value="Genomic_DNA"/>
</dbReference>
<evidence type="ECO:0000256" key="1">
    <source>
        <dbReference type="SAM" id="MobiDB-lite"/>
    </source>
</evidence>
<evidence type="ECO:0000313" key="4">
    <source>
        <dbReference type="EMBL" id="GMN29280.1"/>
    </source>
</evidence>
<protein>
    <submittedName>
        <fullName evidence="4">Uncharacterized protein</fullName>
    </submittedName>
</protein>
<comment type="caution">
    <text evidence="4">The sequence shown here is derived from an EMBL/GenBank/DDBJ whole genome shotgun (WGS) entry which is preliminary data.</text>
</comment>
<evidence type="ECO:0000313" key="5">
    <source>
        <dbReference type="EMBL" id="GMN29293.1"/>
    </source>
</evidence>
<accession>A0AA87ZCX3</accession>
<keyword evidence="6" id="KW-1185">Reference proteome</keyword>
<reference evidence="4" key="1">
    <citation type="submission" date="2023-07" db="EMBL/GenBank/DDBJ databases">
        <title>draft genome sequence of fig (Ficus carica).</title>
        <authorList>
            <person name="Takahashi T."/>
            <person name="Nishimura K."/>
        </authorList>
    </citation>
    <scope>NUCLEOTIDE SEQUENCE</scope>
</reference>
<evidence type="ECO:0000313" key="6">
    <source>
        <dbReference type="Proteomes" id="UP001187192"/>
    </source>
</evidence>
<name>A0AA87ZCX3_FICCA</name>
<feature type="region of interest" description="Disordered" evidence="1">
    <location>
        <begin position="34"/>
        <end position="53"/>
    </location>
</feature>
<dbReference type="AlphaFoldDB" id="A0AA87ZCX3"/>